<comment type="caution">
    <text evidence="2">The sequence shown here is derived from an EMBL/GenBank/DDBJ whole genome shotgun (WGS) entry which is preliminary data.</text>
</comment>
<dbReference type="PANTHER" id="PTHR37813:SF1">
    <property type="entry name" value="FELS-2 PROPHAGE PROTEIN"/>
    <property type="match status" value="1"/>
</dbReference>
<dbReference type="SUPFAM" id="SSF48371">
    <property type="entry name" value="ARM repeat"/>
    <property type="match status" value="1"/>
</dbReference>
<dbReference type="InterPro" id="IPR016024">
    <property type="entry name" value="ARM-type_fold"/>
</dbReference>
<keyword evidence="1" id="KW-0812">Transmembrane</keyword>
<feature type="transmembrane region" description="Helical" evidence="1">
    <location>
        <begin position="752"/>
        <end position="775"/>
    </location>
</feature>
<keyword evidence="1" id="KW-1133">Transmembrane helix</keyword>
<proteinExistence type="predicted"/>
<feature type="transmembrane region" description="Helical" evidence="1">
    <location>
        <begin position="644"/>
        <end position="666"/>
    </location>
</feature>
<organism evidence="2 3">
    <name type="scientific">Staphylococcus rostri</name>
    <dbReference type="NCBI Taxonomy" id="522262"/>
    <lineage>
        <taxon>Bacteria</taxon>
        <taxon>Bacillati</taxon>
        <taxon>Bacillota</taxon>
        <taxon>Bacilli</taxon>
        <taxon>Bacillales</taxon>
        <taxon>Staphylococcaceae</taxon>
        <taxon>Staphylococcus</taxon>
    </lineage>
</organism>
<keyword evidence="1" id="KW-0472">Membrane</keyword>
<evidence type="ECO:0000313" key="3">
    <source>
        <dbReference type="Proteomes" id="UP000242752"/>
    </source>
</evidence>
<dbReference type="Proteomes" id="UP000242752">
    <property type="component" value="Unassembled WGS sequence"/>
</dbReference>
<feature type="transmembrane region" description="Helical" evidence="1">
    <location>
        <begin position="257"/>
        <end position="281"/>
    </location>
</feature>
<name>A0A2K3YWC1_9STAP</name>
<dbReference type="AlphaFoldDB" id="A0A2K3YWC1"/>
<feature type="transmembrane region" description="Helical" evidence="1">
    <location>
        <begin position="223"/>
        <end position="245"/>
    </location>
</feature>
<protein>
    <submittedName>
        <fullName evidence="2">Terminase</fullName>
    </submittedName>
</protein>
<reference evidence="2 3" key="1">
    <citation type="submission" date="2017-08" db="EMBL/GenBank/DDBJ databases">
        <title>Draft genome sequences of 64 type strains of genus Staph aureus.</title>
        <authorList>
            <person name="Cole K."/>
            <person name="Golubchik T."/>
            <person name="Russell J."/>
            <person name="Foster D."/>
            <person name="Llewelyn M."/>
            <person name="Wilson D."/>
            <person name="Crook D."/>
            <person name="Paul J."/>
        </authorList>
    </citation>
    <scope>NUCLEOTIDE SEQUENCE [LARGE SCALE GENOMIC DNA]</scope>
    <source>
        <strain evidence="2 3">DSM 21968</strain>
    </source>
</reference>
<sequence length="1076" mass="118094">MERNFYARINAIIKNFERNVRKAQRLAKTSVPNEIETEIKANTTKFQRALTRAKAMAQKWREHTVNLGMETKEYKANLEKAKAQVAKFKQHKVDLKLSDEELIAKYKTTKATVEAWRKHVVKLDLDASPAEMALKGFKEDLIDLTKHKFDIDTGRWKLGGKFTKEFNEIEGQARTSFGRIKKVMAKTWHDGGRALEDFSSKMDHLATRLRTFGTVFSHHIKGVLVASFQALIPVIAGLVPVIMAVGNALKVVTGGALALAGALAIGAGGVVAFGAMGISAIKMLNDGTLKATSATKKYEKALDGVKDTWTDIIKKNQSQIFTSMANGLNTVKVALQDLKPFFSGVSSQIEKASASVLKWAKTSNVAKKFFQEMGTTGVSIFGDLLRSAGQFGAGMVSMFTQLMPLFKWSSQWLQRLGEDFNKWVNSAKGQNAIKEFMNYTKTNLPIIGNIFKNTFAGVNNLLKAFAGNSTNIFKALEDMTAKFRDWSETVGKSEGFKKFVDYVQKNGPVIMKLIGDIVRILVAFGTAMAPIASALLKLIGKIAEFTAALFENHPNVTRFFGILTILGGAFWALMAPIILVNSVLRKVFGTSLLSIARHIFKFIRNTGLLRGALNLLKGAFSLLTKPLGLITRALPLLAGALGSISAPVWIVIGVITALVGAIVYLWKTNENFRNTVINAWNSIKEGIGNAIEGIKQWLSDLFAKVNETIQPILPILQRLGDFANQALGVLFGGAIQLLLIQLQGLWTMVQVVFTAIGAIISGMIQWIVGLFTAFIQFLTGDVSGAWQTLQTTISNVGETIWNGIQSIWNTITQFLFDCYSKITGKTVSSWSQIWGHTTRFLSNIWNSVSNWFTRVVATVGAKMVGALSRIISTGFQWVNSIRQTMSNFLNAVVQKFFEVVNACRNGMQRALSAVRNFIGNFRQVGIDMIAGMIGGVIQKAGDLAKAAWDAAAGALAAAKRALDSHSPSRKFMQLGRDSMTGLGMGIDQFAGKAARASKKAAIGIMDAFDAKLAPSFDISGLSNADIRDVNGYITEDVRHSIMESQRPIVNLEVRNEGDIEYIHSIIKDLDAKEYYT</sequence>
<keyword evidence="3" id="KW-1185">Reference proteome</keyword>
<dbReference type="RefSeq" id="WP_103357195.1">
    <property type="nucleotide sequence ID" value="NZ_PPRF01000010.1"/>
</dbReference>
<evidence type="ECO:0000256" key="1">
    <source>
        <dbReference type="SAM" id="Phobius"/>
    </source>
</evidence>
<dbReference type="OrthoDB" id="2157658at2"/>
<evidence type="ECO:0000313" key="2">
    <source>
        <dbReference type="EMBL" id="PNZ29910.1"/>
    </source>
</evidence>
<feature type="transmembrane region" description="Helical" evidence="1">
    <location>
        <begin position="559"/>
        <end position="584"/>
    </location>
</feature>
<feature type="transmembrane region" description="Helical" evidence="1">
    <location>
        <begin position="520"/>
        <end position="539"/>
    </location>
</feature>
<dbReference type="EMBL" id="PPRF01000010">
    <property type="protein sequence ID" value="PNZ29910.1"/>
    <property type="molecule type" value="Genomic_DNA"/>
</dbReference>
<dbReference type="PANTHER" id="PTHR37813">
    <property type="entry name" value="FELS-2 PROPHAGE PROTEIN"/>
    <property type="match status" value="1"/>
</dbReference>
<feature type="transmembrane region" description="Helical" evidence="1">
    <location>
        <begin position="605"/>
        <end position="624"/>
    </location>
</feature>
<accession>A0A2K3YWC1</accession>
<gene>
    <name evidence="2" type="ORF">CD122_01175</name>
</gene>